<dbReference type="GO" id="GO:0003677">
    <property type="term" value="F:DNA binding"/>
    <property type="evidence" value="ECO:0007669"/>
    <property type="project" value="TreeGrafter"/>
</dbReference>
<dbReference type="InterPro" id="IPR006558">
    <property type="entry name" value="LamG-like"/>
</dbReference>
<name>A0A3N0CYT9_SINP1</name>
<protein>
    <recommendedName>
        <fullName evidence="4">LamG-like jellyroll fold domain-containing protein</fullName>
    </recommendedName>
</protein>
<dbReference type="PANTHER" id="PTHR35807:SF1">
    <property type="entry name" value="TRANSCRIPTIONAL REGULATOR REDD"/>
    <property type="match status" value="1"/>
</dbReference>
<reference evidence="5 6" key="1">
    <citation type="submission" date="2018-10" db="EMBL/GenBank/DDBJ databases">
        <title>Sinomicrobium pectinilyticum sp. nov., a pectinase-producing bacterium isolated from alkaline and saline soil, and emended description of the genus Sinomicrobium.</title>
        <authorList>
            <person name="Cheng B."/>
            <person name="Li C."/>
            <person name="Lai Q."/>
            <person name="Du M."/>
            <person name="Shao Z."/>
            <person name="Xu P."/>
            <person name="Yang C."/>
        </authorList>
    </citation>
    <scope>NUCLEOTIDE SEQUENCE [LARGE SCALE GENOMIC DNA]</scope>
    <source>
        <strain evidence="5 6">5DNS001</strain>
    </source>
</reference>
<evidence type="ECO:0000256" key="2">
    <source>
        <dbReference type="ARBA" id="ARBA00023157"/>
    </source>
</evidence>
<dbReference type="Proteomes" id="UP000267469">
    <property type="component" value="Unassembled WGS sequence"/>
</dbReference>
<evidence type="ECO:0000256" key="3">
    <source>
        <dbReference type="SAM" id="Phobius"/>
    </source>
</evidence>
<keyword evidence="3" id="KW-0812">Transmembrane</keyword>
<dbReference type="Pfam" id="PF13385">
    <property type="entry name" value="Laminin_G_3"/>
    <property type="match status" value="1"/>
</dbReference>
<accession>A0A3N0CYT9</accession>
<evidence type="ECO:0000256" key="1">
    <source>
        <dbReference type="ARBA" id="ARBA00022729"/>
    </source>
</evidence>
<dbReference type="EMBL" id="RJTM01000204">
    <property type="protein sequence ID" value="RNL68588.1"/>
    <property type="molecule type" value="Genomic_DNA"/>
</dbReference>
<dbReference type="GO" id="GO:0005975">
    <property type="term" value="P:carbohydrate metabolic process"/>
    <property type="evidence" value="ECO:0007669"/>
    <property type="project" value="UniProtKB-ARBA"/>
</dbReference>
<dbReference type="InterPro" id="IPR013320">
    <property type="entry name" value="ConA-like_dom_sf"/>
</dbReference>
<feature type="domain" description="LamG-like jellyroll fold" evidence="4">
    <location>
        <begin position="340"/>
        <end position="462"/>
    </location>
</feature>
<evidence type="ECO:0000259" key="4">
    <source>
        <dbReference type="SMART" id="SM00560"/>
    </source>
</evidence>
<dbReference type="Gene3D" id="2.60.120.200">
    <property type="match status" value="1"/>
</dbReference>
<gene>
    <name evidence="5" type="ORF">ED312_23210</name>
</gene>
<dbReference type="GO" id="GO:0006355">
    <property type="term" value="P:regulation of DNA-templated transcription"/>
    <property type="evidence" value="ECO:0007669"/>
    <property type="project" value="TreeGrafter"/>
</dbReference>
<evidence type="ECO:0000313" key="5">
    <source>
        <dbReference type="EMBL" id="RNL68588.1"/>
    </source>
</evidence>
<proteinExistence type="predicted"/>
<keyword evidence="2" id="KW-1015">Disulfide bond</keyword>
<keyword evidence="3" id="KW-0472">Membrane</keyword>
<dbReference type="PANTHER" id="PTHR35807">
    <property type="entry name" value="TRANSCRIPTIONAL REGULATOR REDD-RELATED"/>
    <property type="match status" value="1"/>
</dbReference>
<keyword evidence="1" id="KW-0732">Signal</keyword>
<dbReference type="AlphaFoldDB" id="A0A3N0CYT9"/>
<organism evidence="5 6">
    <name type="scientific">Sinomicrobium pectinilyticum</name>
    <dbReference type="NCBI Taxonomy" id="1084421"/>
    <lineage>
        <taxon>Bacteria</taxon>
        <taxon>Pseudomonadati</taxon>
        <taxon>Bacteroidota</taxon>
        <taxon>Flavobacteriia</taxon>
        <taxon>Flavobacteriales</taxon>
        <taxon>Flavobacteriaceae</taxon>
        <taxon>Sinomicrobium</taxon>
    </lineage>
</organism>
<keyword evidence="3" id="KW-1133">Transmembrane helix</keyword>
<dbReference type="OrthoDB" id="1110630at2"/>
<dbReference type="SMART" id="SM00560">
    <property type="entry name" value="LamGL"/>
    <property type="match status" value="1"/>
</dbReference>
<sequence>MPARKFLSVLFLLLLAFASTSFYGQSLSESIFLTEEGLTQADFKLKHGYRAFMFDADKFTEEHIRIFRTFLEGTETPQVVVFFVKGNYNGFIDKVEASGLSPFLEKESKVLLNTMEDNGLLVFAEGGTSSAFAMENWINSLIYKGDSLHGQDRCRPLTFVDIQDEETENTTKSILQNLLRKEGKLPNFIHTDIPSLWRPYIDSISGLSFKRADVHLGNRPLEGVKWKELPHTQSCGPIVTTSEKLSPKKRGYWFSPDIFSFSGSVRGSIKVFQAYPYDIKEGLRYYLPLRENTANTVPPYDNGTYTDVKFEEDEERGRVACFNGKTSYIDFRDARDSDFNEITVSAWVKPEEITGSLSLVGKGEAFSAKIFNGKLQFTTPGLKDHYSEGNLLGVNTWTHLTYVYSLDKKIYFYINGELVDETTASALEQTSHSVLIGSNLWGQYYKGRLSEFCVWNRALSDSEVREVYASGVIPVSPASVMPYATGGVLFFVIISALFYYRKKRKGKKVPAIAVTKEKKTIPDSIEKYRKNKIQLLEEFKLIGSSGEDITFRLSPKRKELLLLLILYTLKEGGISSRKMGNLLWPGFSADSVKNNRSTHIKEIRNIFENELDVYIVYANKMWRLEAGNNVEIDIWEIDRRIPVFSRSKEILPDKDSILQWADLVSRGPILPQTELEWVDIFKSDYANKILDVLVPCMENTEMFTDEEELRIIGAILTTDSLYEPAVQRKVSILLRGGKHTLAKKVIDHYKRLYENFYGEICEPDFPV</sequence>
<dbReference type="InterPro" id="IPR051677">
    <property type="entry name" value="AfsR-DnrI-RedD_regulator"/>
</dbReference>
<keyword evidence="6" id="KW-1185">Reference proteome</keyword>
<feature type="transmembrane region" description="Helical" evidence="3">
    <location>
        <begin position="480"/>
        <end position="500"/>
    </location>
</feature>
<dbReference type="SUPFAM" id="SSF49899">
    <property type="entry name" value="Concanavalin A-like lectins/glucanases"/>
    <property type="match status" value="1"/>
</dbReference>
<comment type="caution">
    <text evidence="5">The sequence shown here is derived from an EMBL/GenBank/DDBJ whole genome shotgun (WGS) entry which is preliminary data.</text>
</comment>
<dbReference type="GO" id="GO:0004553">
    <property type="term" value="F:hydrolase activity, hydrolyzing O-glycosyl compounds"/>
    <property type="evidence" value="ECO:0007669"/>
    <property type="project" value="UniProtKB-ARBA"/>
</dbReference>
<evidence type="ECO:0000313" key="6">
    <source>
        <dbReference type="Proteomes" id="UP000267469"/>
    </source>
</evidence>